<dbReference type="EMBL" id="CP097463">
    <property type="protein sequence ID" value="WAX58969.1"/>
    <property type="molecule type" value="Genomic_DNA"/>
</dbReference>
<dbReference type="Gene3D" id="3.20.20.140">
    <property type="entry name" value="Metal-dependent hydrolases"/>
    <property type="match status" value="1"/>
</dbReference>
<dbReference type="Proteomes" id="UP001164693">
    <property type="component" value="Chromosome"/>
</dbReference>
<organism evidence="2 3">
    <name type="scientific">Jatrophihabitans cynanchi</name>
    <dbReference type="NCBI Taxonomy" id="2944128"/>
    <lineage>
        <taxon>Bacteria</taxon>
        <taxon>Bacillati</taxon>
        <taxon>Actinomycetota</taxon>
        <taxon>Actinomycetes</taxon>
        <taxon>Jatrophihabitantales</taxon>
        <taxon>Jatrophihabitantaceae</taxon>
        <taxon>Jatrophihabitans</taxon>
    </lineage>
</organism>
<reference evidence="2" key="1">
    <citation type="submission" date="2022-05" db="EMBL/GenBank/DDBJ databases">
        <title>Jatrophihabitans sp. SB3-54 whole genome sequence.</title>
        <authorList>
            <person name="Suh M.K."/>
            <person name="Eom M.K."/>
            <person name="Kim J.S."/>
            <person name="Kim H.S."/>
            <person name="Do H.E."/>
            <person name="Shin Y.K."/>
            <person name="Lee J.-S."/>
        </authorList>
    </citation>
    <scope>NUCLEOTIDE SEQUENCE</scope>
    <source>
        <strain evidence="2">SB3-54</strain>
    </source>
</reference>
<dbReference type="PANTHER" id="PTHR43135:SF3">
    <property type="entry name" value="ALPHA-D-RIBOSE 1-METHYLPHOSPHONATE 5-TRIPHOSPHATE DIPHOSPHATASE"/>
    <property type="match status" value="1"/>
</dbReference>
<name>A0ABY7K2N9_9ACTN</name>
<feature type="domain" description="Amidohydrolase-related" evidence="1">
    <location>
        <begin position="40"/>
        <end position="343"/>
    </location>
</feature>
<dbReference type="RefSeq" id="WP_269445508.1">
    <property type="nucleotide sequence ID" value="NZ_CP097463.1"/>
</dbReference>
<proteinExistence type="predicted"/>
<dbReference type="InterPro" id="IPR032466">
    <property type="entry name" value="Metal_Hydrolase"/>
</dbReference>
<dbReference type="InterPro" id="IPR051781">
    <property type="entry name" value="Metallo-dep_Hydrolase"/>
</dbReference>
<dbReference type="InterPro" id="IPR011059">
    <property type="entry name" value="Metal-dep_hydrolase_composite"/>
</dbReference>
<dbReference type="InterPro" id="IPR006680">
    <property type="entry name" value="Amidohydro-rel"/>
</dbReference>
<evidence type="ECO:0000259" key="1">
    <source>
        <dbReference type="Pfam" id="PF01979"/>
    </source>
</evidence>
<evidence type="ECO:0000313" key="2">
    <source>
        <dbReference type="EMBL" id="WAX58969.1"/>
    </source>
</evidence>
<sequence>MPGPVLEDAAVVIQDGRVGEVRPAASLPAGLEVLDLGDAVILPGLIDAHVHLALDPAGGKVTTGLDASDDDIAAHMIANARALLAAGVTTARDLGAPTAAAIAVRAALAAGGGLRLLVAGAPITGVGAHLHFFGGAAATVEDAVELVRRQVRAGVDWIKLVLTGGEITPGSHLRAQALAEPAARAATAAAHRLGRRVAAHAHTAEAARLAVAVGVDTVEHCTLLDADPGTVIAPDVVCPTANGRWLAAPEASARVRAGRLAALQAAGSTLIAGTDAGIPGVAFGAYADGLLALHGAGLRAEAVMGAATSAAAAALGLSDRGTLDPGRLGDLVAFDADPLAGAFSDHATMLRHPRAVIVAGCRVCM</sequence>
<dbReference type="Gene3D" id="2.30.40.10">
    <property type="entry name" value="Urease, subunit C, domain 1"/>
    <property type="match status" value="1"/>
</dbReference>
<gene>
    <name evidence="2" type="ORF">M6B22_09470</name>
</gene>
<dbReference type="SUPFAM" id="SSF51556">
    <property type="entry name" value="Metallo-dependent hydrolases"/>
    <property type="match status" value="1"/>
</dbReference>
<dbReference type="PANTHER" id="PTHR43135">
    <property type="entry name" value="ALPHA-D-RIBOSE 1-METHYLPHOSPHONATE 5-TRIPHOSPHATE DIPHOSPHATASE"/>
    <property type="match status" value="1"/>
</dbReference>
<protein>
    <submittedName>
        <fullName evidence="2">Amidohydrolase family protein</fullName>
    </submittedName>
</protein>
<evidence type="ECO:0000313" key="3">
    <source>
        <dbReference type="Proteomes" id="UP001164693"/>
    </source>
</evidence>
<dbReference type="Pfam" id="PF01979">
    <property type="entry name" value="Amidohydro_1"/>
    <property type="match status" value="1"/>
</dbReference>
<keyword evidence="3" id="KW-1185">Reference proteome</keyword>
<accession>A0ABY7K2N9</accession>
<dbReference type="SUPFAM" id="SSF51338">
    <property type="entry name" value="Composite domain of metallo-dependent hydrolases"/>
    <property type="match status" value="1"/>
</dbReference>